<dbReference type="KEGG" id="bbel:109466527"/>
<proteinExistence type="predicted"/>
<dbReference type="OrthoDB" id="1107553at2759"/>
<dbReference type="SMART" id="SM00256">
    <property type="entry name" value="FBOX"/>
    <property type="match status" value="1"/>
</dbReference>
<evidence type="ECO:0000259" key="3">
    <source>
        <dbReference type="PROSITE" id="PS50181"/>
    </source>
</evidence>
<dbReference type="Pfam" id="PF04300">
    <property type="entry name" value="FBA"/>
    <property type="match status" value="1"/>
</dbReference>
<dbReference type="FunFam" id="2.60.120.260:FF:000012">
    <property type="entry name" value="F-box only protein 2"/>
    <property type="match status" value="1"/>
</dbReference>
<dbReference type="PANTHER" id="PTHR12125:SF5">
    <property type="entry name" value="F-BOX DOMAIN-CONTAINING PROTEIN"/>
    <property type="match status" value="1"/>
</dbReference>
<evidence type="ECO:0000259" key="4">
    <source>
        <dbReference type="PROSITE" id="PS51114"/>
    </source>
</evidence>
<dbReference type="GeneID" id="109466527"/>
<dbReference type="InterPro" id="IPR036047">
    <property type="entry name" value="F-box-like_dom_sf"/>
</dbReference>
<gene>
    <name evidence="6" type="primary">LOC109466527</name>
</gene>
<dbReference type="GO" id="GO:0006516">
    <property type="term" value="P:glycoprotein catabolic process"/>
    <property type="evidence" value="ECO:0007669"/>
    <property type="project" value="TreeGrafter"/>
</dbReference>
<dbReference type="Gene3D" id="2.60.120.260">
    <property type="entry name" value="Galactose-binding domain-like"/>
    <property type="match status" value="1"/>
</dbReference>
<organism evidence="5 6">
    <name type="scientific">Branchiostoma belcheri</name>
    <name type="common">Amphioxus</name>
    <dbReference type="NCBI Taxonomy" id="7741"/>
    <lineage>
        <taxon>Eukaryota</taxon>
        <taxon>Metazoa</taxon>
        <taxon>Chordata</taxon>
        <taxon>Cephalochordata</taxon>
        <taxon>Leptocardii</taxon>
        <taxon>Amphioxiformes</taxon>
        <taxon>Branchiostomatidae</taxon>
        <taxon>Branchiostoma</taxon>
    </lineage>
</organism>
<dbReference type="FunFam" id="1.20.1280.50:FF:000002">
    <property type="entry name" value="F-box only protein 44"/>
    <property type="match status" value="1"/>
</dbReference>
<sequence length="288" mass="33082">MGGTTSKKYENREGSSEPGLDKNEQGTDQTNELSVSYEGFDIALVPDEVLVLVLSFLPGKELVQNARPVCKAWRDTVDRPTIWRKKCLREGRFVVGQMGPQPDDWRTFYFKNPYRRNLVKNPSGEEGMRHWEVLENGGEGWKVEKFVGCKAFPNPAVQSNFVTSYGWAVREQQIDLLAEGCQEKCLDETQPSIEVSEWYAPRWDCGSKYELEVQLLDKKKKVVDTFHYGPAVTEQWNESQWKEAMHIFSNYGPGVRYVLFKDKGSDTQFWAGHYGSKMTCASVKFIFQ</sequence>
<name>A0A6P4Y5T7_BRABE</name>
<accession>A0A6P4Y5T7</accession>
<dbReference type="GO" id="GO:0031146">
    <property type="term" value="P:SCF-dependent proteasomal ubiquitin-dependent protein catabolic process"/>
    <property type="evidence" value="ECO:0007669"/>
    <property type="project" value="TreeGrafter"/>
</dbReference>
<dbReference type="GO" id="GO:0061630">
    <property type="term" value="F:ubiquitin protein ligase activity"/>
    <property type="evidence" value="ECO:0007669"/>
    <property type="project" value="TreeGrafter"/>
</dbReference>
<dbReference type="Pfam" id="PF12937">
    <property type="entry name" value="F-box-like"/>
    <property type="match status" value="1"/>
</dbReference>
<dbReference type="RefSeq" id="XP_019619813.1">
    <property type="nucleotide sequence ID" value="XM_019764254.1"/>
</dbReference>
<feature type="region of interest" description="Disordered" evidence="2">
    <location>
        <begin position="1"/>
        <end position="29"/>
    </location>
</feature>
<feature type="compositionally biased region" description="Basic and acidic residues" evidence="2">
    <location>
        <begin position="7"/>
        <end position="25"/>
    </location>
</feature>
<dbReference type="SMART" id="SM01198">
    <property type="entry name" value="FBA"/>
    <property type="match status" value="1"/>
</dbReference>
<dbReference type="GO" id="GO:0019005">
    <property type="term" value="C:SCF ubiquitin ligase complex"/>
    <property type="evidence" value="ECO:0007669"/>
    <property type="project" value="TreeGrafter"/>
</dbReference>
<dbReference type="PROSITE" id="PS50181">
    <property type="entry name" value="FBOX"/>
    <property type="match status" value="1"/>
</dbReference>
<keyword evidence="1" id="KW-0833">Ubl conjugation pathway</keyword>
<dbReference type="InterPro" id="IPR039752">
    <property type="entry name" value="F-box_only"/>
</dbReference>
<dbReference type="PROSITE" id="PS51114">
    <property type="entry name" value="FBA"/>
    <property type="match status" value="1"/>
</dbReference>
<evidence type="ECO:0000256" key="1">
    <source>
        <dbReference type="ARBA" id="ARBA00022786"/>
    </source>
</evidence>
<dbReference type="Gene3D" id="1.20.1280.50">
    <property type="match status" value="1"/>
</dbReference>
<keyword evidence="5" id="KW-1185">Reference proteome</keyword>
<dbReference type="Proteomes" id="UP000515135">
    <property type="component" value="Unplaced"/>
</dbReference>
<dbReference type="GO" id="GO:0005737">
    <property type="term" value="C:cytoplasm"/>
    <property type="evidence" value="ECO:0007669"/>
    <property type="project" value="TreeGrafter"/>
</dbReference>
<dbReference type="AlphaFoldDB" id="A0A6P4Y5T7"/>
<evidence type="ECO:0000313" key="6">
    <source>
        <dbReference type="RefSeq" id="XP_019619813.1"/>
    </source>
</evidence>
<evidence type="ECO:0000256" key="2">
    <source>
        <dbReference type="SAM" id="MobiDB-lite"/>
    </source>
</evidence>
<protein>
    <submittedName>
        <fullName evidence="6">F-box only protein 44-like</fullName>
    </submittedName>
</protein>
<dbReference type="InterPro" id="IPR008979">
    <property type="entry name" value="Galactose-bd-like_sf"/>
</dbReference>
<feature type="domain" description="FBA" evidence="4">
    <location>
        <begin position="108"/>
        <end position="287"/>
    </location>
</feature>
<dbReference type="GO" id="GO:0036503">
    <property type="term" value="P:ERAD pathway"/>
    <property type="evidence" value="ECO:0007669"/>
    <property type="project" value="TreeGrafter"/>
</dbReference>
<dbReference type="SUPFAM" id="SSF81383">
    <property type="entry name" value="F-box domain"/>
    <property type="match status" value="1"/>
</dbReference>
<evidence type="ECO:0000313" key="5">
    <source>
        <dbReference type="Proteomes" id="UP000515135"/>
    </source>
</evidence>
<feature type="domain" description="F-box" evidence="3">
    <location>
        <begin position="39"/>
        <end position="86"/>
    </location>
</feature>
<dbReference type="SUPFAM" id="SSF49785">
    <property type="entry name" value="Galactose-binding domain-like"/>
    <property type="match status" value="1"/>
</dbReference>
<dbReference type="InterPro" id="IPR001810">
    <property type="entry name" value="F-box_dom"/>
</dbReference>
<dbReference type="InterPro" id="IPR007397">
    <property type="entry name" value="F-box-assoc_dom"/>
</dbReference>
<dbReference type="PANTHER" id="PTHR12125">
    <property type="entry name" value="F-BOX ONLY PROTEIN 6-LIKE PROTEIN"/>
    <property type="match status" value="1"/>
</dbReference>
<reference evidence="6" key="1">
    <citation type="submission" date="2025-08" db="UniProtKB">
        <authorList>
            <consortium name="RefSeq"/>
        </authorList>
    </citation>
    <scope>IDENTIFICATION</scope>
    <source>
        <tissue evidence="6">Gonad</tissue>
    </source>
</reference>